<dbReference type="GO" id="GO:0032259">
    <property type="term" value="P:methylation"/>
    <property type="evidence" value="ECO:0007669"/>
    <property type="project" value="UniProtKB-KW"/>
</dbReference>
<sequence>MLSEAEQYGKAGTPKRRIGFFSGLILFIDKANKDNVV</sequence>
<organism evidence="1 2">
    <name type="scientific">Neisseria meningitidis serogroup B</name>
    <dbReference type="NCBI Taxonomy" id="491"/>
    <lineage>
        <taxon>Bacteria</taxon>
        <taxon>Pseudomonadati</taxon>
        <taxon>Pseudomonadota</taxon>
        <taxon>Betaproteobacteria</taxon>
        <taxon>Neisseriales</taxon>
        <taxon>Neisseriaceae</taxon>
        <taxon>Neisseria</taxon>
    </lineage>
</organism>
<dbReference type="Proteomes" id="UP000182715">
    <property type="component" value="Unassembled WGS sequence"/>
</dbReference>
<dbReference type="GO" id="GO:0009007">
    <property type="term" value="F:site-specific DNA-methyltransferase (adenine-specific) activity"/>
    <property type="evidence" value="ECO:0007669"/>
    <property type="project" value="UniProtKB-EC"/>
</dbReference>
<evidence type="ECO:0000313" key="1">
    <source>
        <dbReference type="EMBL" id="CRZ00381.1"/>
    </source>
</evidence>
<dbReference type="EC" id="2.1.1.72" evidence="1"/>
<proteinExistence type="predicted"/>
<reference evidence="1 2" key="1">
    <citation type="submission" date="2014-11" db="EMBL/GenBank/DDBJ databases">
        <authorList>
            <person name="Diene M.Seydina."/>
        </authorList>
    </citation>
    <scope>NUCLEOTIDE SEQUENCE [LARGE SCALE GENOMIC DNA]</scope>
    <source>
        <strain evidence="1 2">Neisseria meningitidis CHUV</strain>
    </source>
</reference>
<evidence type="ECO:0000313" key="2">
    <source>
        <dbReference type="Proteomes" id="UP000182715"/>
    </source>
</evidence>
<accession>A0A0H5QFN4</accession>
<protein>
    <submittedName>
        <fullName evidence="1">Type I restriction-modification system, DNA-methyltransferase subunit M</fullName>
        <ecNumber evidence="1">2.1.1.72</ecNumber>
    </submittedName>
</protein>
<keyword evidence="1" id="KW-0489">Methyltransferase</keyword>
<name>A0A0H5QFN4_NEIMI</name>
<dbReference type="AlphaFoldDB" id="A0A0H5QFN4"/>
<keyword evidence="1" id="KW-0808">Transferase</keyword>
<dbReference type="EMBL" id="CVTF01000134">
    <property type="protein sequence ID" value="CRZ00381.1"/>
    <property type="molecule type" value="Genomic_DNA"/>
</dbReference>